<accession>A0A852V5V6</accession>
<proteinExistence type="predicted"/>
<reference evidence="1 2" key="1">
    <citation type="submission" date="2020-07" db="EMBL/GenBank/DDBJ databases">
        <title>Sequencing the genomes of 1000 actinobacteria strains.</title>
        <authorList>
            <person name="Klenk H.-P."/>
        </authorList>
    </citation>
    <scope>NUCLEOTIDE SEQUENCE [LARGE SCALE GENOMIC DNA]</scope>
    <source>
        <strain evidence="1 2">DSM 45763</strain>
    </source>
</reference>
<name>A0A852V5V6_9ACTN</name>
<evidence type="ECO:0000313" key="1">
    <source>
        <dbReference type="EMBL" id="NYF41711.1"/>
    </source>
</evidence>
<evidence type="ECO:0000313" key="2">
    <source>
        <dbReference type="Proteomes" id="UP000576393"/>
    </source>
</evidence>
<gene>
    <name evidence="1" type="ORF">HDA43_003912</name>
</gene>
<dbReference type="Proteomes" id="UP000576393">
    <property type="component" value="Unassembled WGS sequence"/>
</dbReference>
<keyword evidence="2" id="KW-1185">Reference proteome</keyword>
<sequence>MPEPLNSPTVPLLVTTDLPPDTDLAEFGRVVADAVRTLTCEEGVSHEGFLRGGVFWLDPPRPGGPGAAPVAAGELRFAALIGHLSVPGMRATAREVAARARKVITRAVAARYGDLGSPAAVLAIRAEDVGERTPPSAVVVATGGAAAEPAVAVRAYA</sequence>
<dbReference type="RefSeq" id="WP_179823689.1">
    <property type="nucleotide sequence ID" value="NZ_JACCCO010000002.1"/>
</dbReference>
<dbReference type="EMBL" id="JACCCO010000002">
    <property type="protein sequence ID" value="NYF41711.1"/>
    <property type="molecule type" value="Genomic_DNA"/>
</dbReference>
<organism evidence="1 2">
    <name type="scientific">Streptosporangium sandarakinum</name>
    <dbReference type="NCBI Taxonomy" id="1260955"/>
    <lineage>
        <taxon>Bacteria</taxon>
        <taxon>Bacillati</taxon>
        <taxon>Actinomycetota</taxon>
        <taxon>Actinomycetes</taxon>
        <taxon>Streptosporangiales</taxon>
        <taxon>Streptosporangiaceae</taxon>
        <taxon>Streptosporangium</taxon>
    </lineage>
</organism>
<protein>
    <submittedName>
        <fullName evidence="1">Uncharacterized protein</fullName>
    </submittedName>
</protein>
<comment type="caution">
    <text evidence="1">The sequence shown here is derived from an EMBL/GenBank/DDBJ whole genome shotgun (WGS) entry which is preliminary data.</text>
</comment>
<dbReference type="AlphaFoldDB" id="A0A852V5V6"/>